<dbReference type="Gene3D" id="3.40.50.1820">
    <property type="entry name" value="alpha/beta hydrolase"/>
    <property type="match status" value="1"/>
</dbReference>
<dbReference type="InterPro" id="IPR050266">
    <property type="entry name" value="AB_hydrolase_sf"/>
</dbReference>
<keyword evidence="4" id="KW-1185">Reference proteome</keyword>
<evidence type="ECO:0000256" key="1">
    <source>
        <dbReference type="SAM" id="MobiDB-lite"/>
    </source>
</evidence>
<accession>A0A9P4Q275</accession>
<dbReference type="AlphaFoldDB" id="A0A9P4Q275"/>
<dbReference type="Pfam" id="PF00561">
    <property type="entry name" value="Abhydrolase_1"/>
    <property type="match status" value="1"/>
</dbReference>
<dbReference type="InterPro" id="IPR029058">
    <property type="entry name" value="AB_hydrolase_fold"/>
</dbReference>
<proteinExistence type="predicted"/>
<dbReference type="OrthoDB" id="408373at2759"/>
<evidence type="ECO:0000313" key="3">
    <source>
        <dbReference type="EMBL" id="KAF2717126.1"/>
    </source>
</evidence>
<protein>
    <submittedName>
        <fullName evidence="3">Alpha/beta-hydrolase</fullName>
    </submittedName>
</protein>
<dbReference type="Proteomes" id="UP000799441">
    <property type="component" value="Unassembled WGS sequence"/>
</dbReference>
<dbReference type="GO" id="GO:0016020">
    <property type="term" value="C:membrane"/>
    <property type="evidence" value="ECO:0007669"/>
    <property type="project" value="TreeGrafter"/>
</dbReference>
<name>A0A9P4Q275_9PEZI</name>
<dbReference type="EMBL" id="MU003851">
    <property type="protein sequence ID" value="KAF2717126.1"/>
    <property type="molecule type" value="Genomic_DNA"/>
</dbReference>
<dbReference type="PANTHER" id="PTHR43798:SF33">
    <property type="entry name" value="HYDROLASE, PUTATIVE (AFU_ORTHOLOGUE AFUA_2G14860)-RELATED"/>
    <property type="match status" value="1"/>
</dbReference>
<organism evidence="3 4">
    <name type="scientific">Polychaeton citri CBS 116435</name>
    <dbReference type="NCBI Taxonomy" id="1314669"/>
    <lineage>
        <taxon>Eukaryota</taxon>
        <taxon>Fungi</taxon>
        <taxon>Dikarya</taxon>
        <taxon>Ascomycota</taxon>
        <taxon>Pezizomycotina</taxon>
        <taxon>Dothideomycetes</taxon>
        <taxon>Dothideomycetidae</taxon>
        <taxon>Capnodiales</taxon>
        <taxon>Capnodiaceae</taxon>
        <taxon>Polychaeton</taxon>
    </lineage>
</organism>
<dbReference type="SUPFAM" id="SSF53474">
    <property type="entry name" value="alpha/beta-Hydrolases"/>
    <property type="match status" value="1"/>
</dbReference>
<dbReference type="PANTHER" id="PTHR43798">
    <property type="entry name" value="MONOACYLGLYCEROL LIPASE"/>
    <property type="match status" value="1"/>
</dbReference>
<evidence type="ECO:0000313" key="4">
    <source>
        <dbReference type="Proteomes" id="UP000799441"/>
    </source>
</evidence>
<feature type="region of interest" description="Disordered" evidence="1">
    <location>
        <begin position="237"/>
        <end position="280"/>
    </location>
</feature>
<evidence type="ECO:0000259" key="2">
    <source>
        <dbReference type="Pfam" id="PF00561"/>
    </source>
</evidence>
<sequence>MLSHPLLAHLGIRDRRELAVWLTAPVATFLAFRLFARLLYIRPPKPAYRSPRQRALSVAKQQSHLEIPYPLDALPGSRDVDTPFGNIRVFEWGPETGRKVLFVHGISTPCIAFASMARQLVERGCRVMVFDLFGRGYSDSPDPRVYRQDIQLFTSQILLVLASSPIAWTGSQRFALIGYSMGGGIAAAFTSYFPDLVESLVLITPSGLMRPHHISWTSRLIYSGFLPQKMVELMVSSRLGGGDRTGKERLPKSSRKATQPGEAALSEVPGHPALTKDSEAPILQDRPNISIARAVGWQIDNHPGFLRAFISSIQHAPIANEHDKWRRIGQRQEACRHASDGEHIQALNEGRVLILLGKTDSVIDADEVTEDATIALGKANVRCEVLSGGHDLPFVNAESCVGRIIDHWSTSTKADVESNN</sequence>
<reference evidence="3" key="1">
    <citation type="journal article" date="2020" name="Stud. Mycol.">
        <title>101 Dothideomycetes genomes: a test case for predicting lifestyles and emergence of pathogens.</title>
        <authorList>
            <person name="Haridas S."/>
            <person name="Albert R."/>
            <person name="Binder M."/>
            <person name="Bloem J."/>
            <person name="Labutti K."/>
            <person name="Salamov A."/>
            <person name="Andreopoulos B."/>
            <person name="Baker S."/>
            <person name="Barry K."/>
            <person name="Bills G."/>
            <person name="Bluhm B."/>
            <person name="Cannon C."/>
            <person name="Castanera R."/>
            <person name="Culley D."/>
            <person name="Daum C."/>
            <person name="Ezra D."/>
            <person name="Gonzalez J."/>
            <person name="Henrissat B."/>
            <person name="Kuo A."/>
            <person name="Liang C."/>
            <person name="Lipzen A."/>
            <person name="Lutzoni F."/>
            <person name="Magnuson J."/>
            <person name="Mondo S."/>
            <person name="Nolan M."/>
            <person name="Ohm R."/>
            <person name="Pangilinan J."/>
            <person name="Park H.-J."/>
            <person name="Ramirez L."/>
            <person name="Alfaro M."/>
            <person name="Sun H."/>
            <person name="Tritt A."/>
            <person name="Yoshinaga Y."/>
            <person name="Zwiers L.-H."/>
            <person name="Turgeon B."/>
            <person name="Goodwin S."/>
            <person name="Spatafora J."/>
            <person name="Crous P."/>
            <person name="Grigoriev I."/>
        </authorList>
    </citation>
    <scope>NUCLEOTIDE SEQUENCE</scope>
    <source>
        <strain evidence="3">CBS 116435</strain>
    </source>
</reference>
<gene>
    <name evidence="3" type="ORF">K431DRAFT_288799</name>
</gene>
<feature type="domain" description="AB hydrolase-1" evidence="2">
    <location>
        <begin position="100"/>
        <end position="388"/>
    </location>
</feature>
<comment type="caution">
    <text evidence="3">The sequence shown here is derived from an EMBL/GenBank/DDBJ whole genome shotgun (WGS) entry which is preliminary data.</text>
</comment>
<dbReference type="InterPro" id="IPR000073">
    <property type="entry name" value="AB_hydrolase_1"/>
</dbReference>
<dbReference type="PRINTS" id="PR00111">
    <property type="entry name" value="ABHYDROLASE"/>
</dbReference>